<dbReference type="InterPro" id="IPR006153">
    <property type="entry name" value="Cation/H_exchanger_TM"/>
</dbReference>
<keyword evidence="7" id="KW-0406">Ion transport</keyword>
<evidence type="ECO:0000313" key="13">
    <source>
        <dbReference type="Proteomes" id="UP001189429"/>
    </source>
</evidence>
<comment type="caution">
    <text evidence="12">The sequence shown here is derived from an EMBL/GenBank/DDBJ whole genome shotgun (WGS) entry which is preliminary data.</text>
</comment>
<keyword evidence="8 10" id="KW-0472">Membrane</keyword>
<evidence type="ECO:0000256" key="8">
    <source>
        <dbReference type="ARBA" id="ARBA00023136"/>
    </source>
</evidence>
<evidence type="ECO:0000256" key="6">
    <source>
        <dbReference type="ARBA" id="ARBA00023053"/>
    </source>
</evidence>
<evidence type="ECO:0000313" key="12">
    <source>
        <dbReference type="EMBL" id="CAK0896312.1"/>
    </source>
</evidence>
<dbReference type="EMBL" id="CAUYUJ010020170">
    <property type="protein sequence ID" value="CAK0896312.1"/>
    <property type="molecule type" value="Genomic_DNA"/>
</dbReference>
<comment type="subcellular location">
    <subcellularLocation>
        <location evidence="1">Endomembrane system</location>
        <topology evidence="1">Multi-pass membrane protein</topology>
    </subcellularLocation>
</comment>
<organism evidence="12 13">
    <name type="scientific">Prorocentrum cordatum</name>
    <dbReference type="NCBI Taxonomy" id="2364126"/>
    <lineage>
        <taxon>Eukaryota</taxon>
        <taxon>Sar</taxon>
        <taxon>Alveolata</taxon>
        <taxon>Dinophyceae</taxon>
        <taxon>Prorocentrales</taxon>
        <taxon>Prorocentraceae</taxon>
        <taxon>Prorocentrum</taxon>
    </lineage>
</organism>
<dbReference type="Proteomes" id="UP001189429">
    <property type="component" value="Unassembled WGS sequence"/>
</dbReference>
<dbReference type="Gene3D" id="6.10.140.1330">
    <property type="match status" value="1"/>
</dbReference>
<keyword evidence="3" id="KW-0050">Antiport</keyword>
<feature type="domain" description="Cation/H+ exchanger transmembrane" evidence="11">
    <location>
        <begin position="167"/>
        <end position="399"/>
    </location>
</feature>
<evidence type="ECO:0000256" key="10">
    <source>
        <dbReference type="SAM" id="Phobius"/>
    </source>
</evidence>
<reference evidence="12" key="1">
    <citation type="submission" date="2023-10" db="EMBL/GenBank/DDBJ databases">
        <authorList>
            <person name="Chen Y."/>
            <person name="Shah S."/>
            <person name="Dougan E. K."/>
            <person name="Thang M."/>
            <person name="Chan C."/>
        </authorList>
    </citation>
    <scope>NUCLEOTIDE SEQUENCE [LARGE SCALE GENOMIC DNA]</scope>
</reference>
<evidence type="ECO:0000256" key="9">
    <source>
        <dbReference type="ARBA" id="ARBA00023201"/>
    </source>
</evidence>
<evidence type="ECO:0000256" key="1">
    <source>
        <dbReference type="ARBA" id="ARBA00004127"/>
    </source>
</evidence>
<dbReference type="PANTHER" id="PTHR10110:SF191">
    <property type="entry name" value="SODIUM_HYDROGEN EXCHANGER 8"/>
    <property type="match status" value="1"/>
</dbReference>
<evidence type="ECO:0000259" key="11">
    <source>
        <dbReference type="Pfam" id="PF00999"/>
    </source>
</evidence>
<protein>
    <recommendedName>
        <fullName evidence="11">Cation/H+ exchanger transmembrane domain-containing protein</fullName>
    </recommendedName>
</protein>
<keyword evidence="13" id="KW-1185">Reference proteome</keyword>
<dbReference type="PANTHER" id="PTHR10110">
    <property type="entry name" value="SODIUM/HYDROGEN EXCHANGER"/>
    <property type="match status" value="1"/>
</dbReference>
<sequence>IRSSGCLPGRSVVLLPCKPAPEPRPVASGIGIGGSPPRAGSGARIEGSTHEVFERLVLARWWLPVRSSPSSPAPLWGFLQVDRMMNATASGLSGAKRLDWKAASAVPRSGQAHWWSWSDGERPIVLKPDDNSHASDKSPVIPVDERVAVFARDLTAPTFAMFVLCVMVATWASSNRCLQFFPESGTLILVATIAGVVGRYVGTYRDSLDDYSTDFAVAYALNLGLMPIIMFNCGWQVDRAHFMSEFEHILNFAVIGTILNTMLIASGSWLAGYYGLHAITSVRANLAFACLISSPLLYTMVFGEAAINDAVAITLFTLVNSSGSTSIGEEIAICLFGSILCGAALACLVVSLMGYCRMHGRSRLLTLATLGSAWLIFAMAESMDLSGIIANLFAGIVFRSSR</sequence>
<feature type="transmembrane region" description="Helical" evidence="10">
    <location>
        <begin position="331"/>
        <end position="353"/>
    </location>
</feature>
<feature type="transmembrane region" description="Helical" evidence="10">
    <location>
        <begin position="296"/>
        <end position="319"/>
    </location>
</feature>
<dbReference type="Pfam" id="PF00999">
    <property type="entry name" value="Na_H_Exchanger"/>
    <property type="match status" value="1"/>
</dbReference>
<evidence type="ECO:0000256" key="4">
    <source>
        <dbReference type="ARBA" id="ARBA00022692"/>
    </source>
</evidence>
<feature type="transmembrane region" description="Helical" evidence="10">
    <location>
        <begin position="216"/>
        <end position="237"/>
    </location>
</feature>
<feature type="transmembrane region" description="Helical" evidence="10">
    <location>
        <begin position="373"/>
        <end position="398"/>
    </location>
</feature>
<keyword evidence="2" id="KW-0813">Transport</keyword>
<accession>A0ABN9X9W7</accession>
<keyword evidence="5 10" id="KW-1133">Transmembrane helix</keyword>
<keyword evidence="4 10" id="KW-0812">Transmembrane</keyword>
<evidence type="ECO:0000256" key="2">
    <source>
        <dbReference type="ARBA" id="ARBA00022448"/>
    </source>
</evidence>
<feature type="non-terminal residue" evidence="12">
    <location>
        <position position="1"/>
    </location>
</feature>
<feature type="transmembrane region" description="Helical" evidence="10">
    <location>
        <begin position="249"/>
        <end position="276"/>
    </location>
</feature>
<evidence type="ECO:0000256" key="7">
    <source>
        <dbReference type="ARBA" id="ARBA00023065"/>
    </source>
</evidence>
<evidence type="ECO:0000256" key="5">
    <source>
        <dbReference type="ARBA" id="ARBA00022989"/>
    </source>
</evidence>
<keyword evidence="6" id="KW-0915">Sodium</keyword>
<feature type="transmembrane region" description="Helical" evidence="10">
    <location>
        <begin position="185"/>
        <end position="204"/>
    </location>
</feature>
<name>A0ABN9X9W7_9DINO</name>
<gene>
    <name evidence="12" type="ORF">PCOR1329_LOCUS74812</name>
</gene>
<evidence type="ECO:0000256" key="3">
    <source>
        <dbReference type="ARBA" id="ARBA00022449"/>
    </source>
</evidence>
<keyword evidence="9" id="KW-0739">Sodium transport</keyword>
<proteinExistence type="predicted"/>
<dbReference type="InterPro" id="IPR018422">
    <property type="entry name" value="Cation/H_exchanger_CPA1"/>
</dbReference>
<feature type="transmembrane region" description="Helical" evidence="10">
    <location>
        <begin position="154"/>
        <end position="173"/>
    </location>
</feature>